<dbReference type="InterPro" id="IPR045032">
    <property type="entry name" value="PEL"/>
</dbReference>
<keyword evidence="2" id="KW-0964">Secreted</keyword>
<evidence type="ECO:0000256" key="3">
    <source>
        <dbReference type="SAM" id="MobiDB-lite"/>
    </source>
</evidence>
<dbReference type="SMART" id="SM00710">
    <property type="entry name" value="PbH1"/>
    <property type="match status" value="4"/>
</dbReference>
<keyword evidence="2" id="KW-0624">Polysaccharide degradation</keyword>
<keyword evidence="4" id="KW-0732">Signal</keyword>
<dbReference type="EMBL" id="FNQB01000002">
    <property type="protein sequence ID" value="SDZ29688.1"/>
    <property type="molecule type" value="Genomic_DNA"/>
</dbReference>
<evidence type="ECO:0000256" key="1">
    <source>
        <dbReference type="ARBA" id="ARBA00023239"/>
    </source>
</evidence>
<evidence type="ECO:0000313" key="6">
    <source>
        <dbReference type="EMBL" id="SDZ29688.1"/>
    </source>
</evidence>
<proteinExistence type="inferred from homology"/>
<dbReference type="SUPFAM" id="SSF49899">
    <property type="entry name" value="Concanavalin A-like lectins/glucanases"/>
    <property type="match status" value="1"/>
</dbReference>
<feature type="compositionally biased region" description="Pro residues" evidence="3">
    <location>
        <begin position="202"/>
        <end position="215"/>
    </location>
</feature>
<dbReference type="InterPro" id="IPR011050">
    <property type="entry name" value="Pectin_lyase_fold/virulence"/>
</dbReference>
<evidence type="ECO:0000313" key="7">
    <source>
        <dbReference type="Proteomes" id="UP000199632"/>
    </source>
</evidence>
<keyword evidence="1 2" id="KW-0456">Lyase</keyword>
<protein>
    <submittedName>
        <fullName evidence="6">Pectate lyase</fullName>
    </submittedName>
</protein>
<dbReference type="InterPro" id="IPR013320">
    <property type="entry name" value="ConA-like_dom_sf"/>
</dbReference>
<comment type="similarity">
    <text evidence="2">Belongs to the polysaccharide lyase 1 family.</text>
</comment>
<keyword evidence="2" id="KW-0119">Carbohydrate metabolism</keyword>
<dbReference type="GO" id="GO:0030570">
    <property type="term" value="F:pectate lyase activity"/>
    <property type="evidence" value="ECO:0007669"/>
    <property type="project" value="InterPro"/>
</dbReference>
<feature type="chain" id="PRO_5011530198" evidence="4">
    <location>
        <begin position="27"/>
        <end position="508"/>
    </location>
</feature>
<dbReference type="STRING" id="137265.SAMN05421684_4268"/>
<dbReference type="InterPro" id="IPR012334">
    <property type="entry name" value="Pectin_lyas_fold"/>
</dbReference>
<dbReference type="AlphaFoldDB" id="A0A1H3RWJ6"/>
<comment type="subcellular location">
    <subcellularLocation>
        <location evidence="2">Secreted</location>
    </subcellularLocation>
</comment>
<feature type="signal peptide" evidence="4">
    <location>
        <begin position="1"/>
        <end position="26"/>
    </location>
</feature>
<dbReference type="Gene3D" id="2.160.20.10">
    <property type="entry name" value="Single-stranded right-handed beta-helix, Pectin lyase-like"/>
    <property type="match status" value="1"/>
</dbReference>
<dbReference type="PANTHER" id="PTHR31683:SF18">
    <property type="entry name" value="PECTATE LYASE 21-RELATED"/>
    <property type="match status" value="1"/>
</dbReference>
<reference evidence="7" key="1">
    <citation type="submission" date="2016-10" db="EMBL/GenBank/DDBJ databases">
        <authorList>
            <person name="Varghese N."/>
            <person name="Submissions S."/>
        </authorList>
    </citation>
    <scope>NUCLEOTIDE SEQUENCE [LARGE SCALE GENOMIC DNA]</scope>
    <source>
        <strain evidence="7">DSM 44718</strain>
    </source>
</reference>
<sequence length="508" mass="52516">MRLRVLFTALLLAVVGVAVVSRSASAAPLLSDDFADGNASGWSTSGGSWAVSGGAYRQTGQSSDARSRVGAVGWTDYTVRVRVTPAAFNGSNRFVALLARAQSATSYYYVALRSNNTVELKRLVNGAATTLDTASLAVSLGRSYTVALTVAGSSLSATVDGVALLSASDNRFTAGQAGVATYYAASAFDDVVIEAAVSGPPTASPTPTPTTPPPSGSGSADGFASVPALGLSGTTGGAGGPTVTVDTSTELLEAIDTVGPMTIQVAGRIAITSKQGVRPNKTIVGVGSSPTIAGGGFDFYRSSNVIVRNLTFVDAEDDAINVGQESHHVWIDHNTFVSPVDGSIDIVRGADYVTVSWNHFAATDKSMLISHSDGAASTDVGHLKVTIHHNFFDRSRQRHPRVRFGEPVHVYNNYFLDNELYGVASTMNGGVLVEGNYFSGVPFPCFSASGYADSGPGRLVQRDNVLTGSGPCEVAGSVVEPRTYYPYTMDSATTVPARVAAGAGAGKL</sequence>
<feature type="domain" description="Pectate lyase" evidence="5">
    <location>
        <begin position="238"/>
        <end position="444"/>
    </location>
</feature>
<dbReference type="GO" id="GO:0000272">
    <property type="term" value="P:polysaccharide catabolic process"/>
    <property type="evidence" value="ECO:0007669"/>
    <property type="project" value="UniProtKB-KW"/>
</dbReference>
<dbReference type="GO" id="GO:0005576">
    <property type="term" value="C:extracellular region"/>
    <property type="evidence" value="ECO:0007669"/>
    <property type="project" value="UniProtKB-SubCell"/>
</dbReference>
<accession>A0A1H3RWJ6</accession>
<gene>
    <name evidence="6" type="ORF">SAMN05421684_4268</name>
</gene>
<evidence type="ECO:0000256" key="4">
    <source>
        <dbReference type="SAM" id="SignalP"/>
    </source>
</evidence>
<organism evidence="6 7">
    <name type="scientific">Asanoa ishikariensis</name>
    <dbReference type="NCBI Taxonomy" id="137265"/>
    <lineage>
        <taxon>Bacteria</taxon>
        <taxon>Bacillati</taxon>
        <taxon>Actinomycetota</taxon>
        <taxon>Actinomycetes</taxon>
        <taxon>Micromonosporales</taxon>
        <taxon>Micromonosporaceae</taxon>
        <taxon>Asanoa</taxon>
    </lineage>
</organism>
<dbReference type="RefSeq" id="WP_239083807.1">
    <property type="nucleotide sequence ID" value="NZ_BOND01000020.1"/>
</dbReference>
<dbReference type="Proteomes" id="UP000199632">
    <property type="component" value="Unassembled WGS sequence"/>
</dbReference>
<dbReference type="Pfam" id="PF00544">
    <property type="entry name" value="Pectate_lyase_4"/>
    <property type="match status" value="1"/>
</dbReference>
<evidence type="ECO:0000259" key="5">
    <source>
        <dbReference type="SMART" id="SM00656"/>
    </source>
</evidence>
<dbReference type="SUPFAM" id="SSF51126">
    <property type="entry name" value="Pectin lyase-like"/>
    <property type="match status" value="1"/>
</dbReference>
<name>A0A1H3RWJ6_9ACTN</name>
<dbReference type="InterPro" id="IPR006626">
    <property type="entry name" value="PbH1"/>
</dbReference>
<evidence type="ECO:0000256" key="2">
    <source>
        <dbReference type="RuleBase" id="RU361173"/>
    </source>
</evidence>
<keyword evidence="7" id="KW-1185">Reference proteome</keyword>
<dbReference type="InterPro" id="IPR002022">
    <property type="entry name" value="Pec_lyase"/>
</dbReference>
<dbReference type="Gene3D" id="2.60.120.560">
    <property type="entry name" value="Exo-inulinase, domain 1"/>
    <property type="match status" value="1"/>
</dbReference>
<dbReference type="SMART" id="SM00656">
    <property type="entry name" value="Amb_all"/>
    <property type="match status" value="1"/>
</dbReference>
<feature type="region of interest" description="Disordered" evidence="3">
    <location>
        <begin position="199"/>
        <end position="223"/>
    </location>
</feature>
<dbReference type="PANTHER" id="PTHR31683">
    <property type="entry name" value="PECTATE LYASE 18-RELATED"/>
    <property type="match status" value="1"/>
</dbReference>